<keyword evidence="2" id="KW-0694">RNA-binding</keyword>
<dbReference type="eggNOG" id="ENOG502Z82V">
    <property type="taxonomic scope" value="Bacteria"/>
</dbReference>
<dbReference type="HOGENOM" id="CLU_093736_0_0_9"/>
<keyword evidence="4" id="KW-1185">Reference proteome</keyword>
<comment type="function">
    <text evidence="2">CRISPR (clustered regularly interspaced short palindromic repeat) is an adaptive immune system that provides protection against mobile genetic elements (viruses, transposable elements and conjugative plasmids). CRISPR clusters contain spacers, sequences complementary to antecedent mobile elements, and target invading nucleic acids. CRISPR clusters are transcribed and processed into CRISPR RNA (crRNA).</text>
</comment>
<dbReference type="NCBIfam" id="TIGR02593">
    <property type="entry name" value="CRISPR_cas5"/>
    <property type="match status" value="1"/>
</dbReference>
<dbReference type="CDD" id="cd09752">
    <property type="entry name" value="Cas5_I-C"/>
    <property type="match status" value="1"/>
</dbReference>
<dbReference type="GO" id="GO:0003723">
    <property type="term" value="F:RNA binding"/>
    <property type="evidence" value="ECO:0007669"/>
    <property type="project" value="UniProtKB-UniRule"/>
</dbReference>
<dbReference type="EC" id="3.1.-.-" evidence="2"/>
<evidence type="ECO:0000256" key="1">
    <source>
        <dbReference type="ARBA" id="ARBA00023118"/>
    </source>
</evidence>
<dbReference type="GO" id="GO:0051607">
    <property type="term" value="P:defense response to virus"/>
    <property type="evidence" value="ECO:0007669"/>
    <property type="project" value="UniProtKB-UniRule"/>
</dbReference>
<keyword evidence="2" id="KW-0255">Endonuclease</keyword>
<evidence type="ECO:0000313" key="3">
    <source>
        <dbReference type="EMBL" id="ABR47840.1"/>
    </source>
</evidence>
<accession>A6TNS2</accession>
<protein>
    <recommendedName>
        <fullName evidence="2">pre-crRNA processing endonuclease</fullName>
        <ecNumber evidence="2">3.1.-.-</ecNumber>
    </recommendedName>
</protein>
<keyword evidence="1 2" id="KW-0051">Antiviral defense</keyword>
<evidence type="ECO:0000313" key="4">
    <source>
        <dbReference type="Proteomes" id="UP000001572"/>
    </source>
</evidence>
<dbReference type="GO" id="GO:0016787">
    <property type="term" value="F:hydrolase activity"/>
    <property type="evidence" value="ECO:0007669"/>
    <property type="project" value="UniProtKB-KW"/>
</dbReference>
<name>A6TNS2_ALKMQ</name>
<comment type="similarity">
    <text evidence="2">Belongs to the CRISPR-associated protein Cas5 family. Subtype I-C/Dvulg subfamily.</text>
</comment>
<gene>
    <name evidence="3" type="ordered locus">Amet_1663</name>
</gene>
<dbReference type="Proteomes" id="UP000001572">
    <property type="component" value="Chromosome"/>
</dbReference>
<dbReference type="GO" id="GO:0043571">
    <property type="term" value="P:maintenance of CRISPR repeat elements"/>
    <property type="evidence" value="ECO:0007669"/>
    <property type="project" value="UniProtKB-UniRule"/>
</dbReference>
<sequence>MKKENSVEFKVSGRYALFSDPINRIGGEKFSYQVPTYQALKGILESVYWKPTLIWIIDEVRVMNLIKTQSQNIRPVNFSGTSKGTGTPLNTLSIYTYLTNVEYQVKAHFEWNYNRPNLEKDRNENKHYIVAKRMINRGGRRDVFLGTRECQAYVEPCKFGEGEGAYDHYGSLSFGLMFHGFDYPDETGEDKLTARLWSPVMNNGYIKFLRPDECTIKRELSSMKPKVFDENNFSGLEEFEEEGDIIELDS</sequence>
<dbReference type="Gene3D" id="3.30.70.2660">
    <property type="match status" value="1"/>
</dbReference>
<dbReference type="Pfam" id="PF09704">
    <property type="entry name" value="Cas_Cas5d"/>
    <property type="match status" value="1"/>
</dbReference>
<dbReference type="PIRSF" id="PIRSF029950">
    <property type="entry name" value="Cas_CT1134"/>
    <property type="match status" value="1"/>
</dbReference>
<dbReference type="InterPro" id="IPR010155">
    <property type="entry name" value="CRISPR-assoc_prot_Cas5d"/>
</dbReference>
<dbReference type="EMBL" id="CP000724">
    <property type="protein sequence ID" value="ABR47840.1"/>
    <property type="molecule type" value="Genomic_DNA"/>
</dbReference>
<dbReference type="InterPro" id="IPR013422">
    <property type="entry name" value="CRISPR-assoc_prot_Cas5_N"/>
</dbReference>
<dbReference type="NCBIfam" id="TIGR01876">
    <property type="entry name" value="cas_Cas5d"/>
    <property type="match status" value="1"/>
</dbReference>
<dbReference type="InterPro" id="IPR021124">
    <property type="entry name" value="CRISPR-assoc_prot_Cas5"/>
</dbReference>
<dbReference type="RefSeq" id="WP_012062878.1">
    <property type="nucleotide sequence ID" value="NC_009633.1"/>
</dbReference>
<keyword evidence="2" id="KW-0540">Nuclease</keyword>
<organism evidence="3 4">
    <name type="scientific">Alkaliphilus metalliredigens (strain QYMF)</name>
    <dbReference type="NCBI Taxonomy" id="293826"/>
    <lineage>
        <taxon>Bacteria</taxon>
        <taxon>Bacillati</taxon>
        <taxon>Bacillota</taxon>
        <taxon>Clostridia</taxon>
        <taxon>Peptostreptococcales</taxon>
        <taxon>Natronincolaceae</taxon>
        <taxon>Alkaliphilus</taxon>
    </lineage>
</organism>
<dbReference type="OrthoDB" id="5621871at2"/>
<reference evidence="4" key="1">
    <citation type="journal article" date="2016" name="Genome Announc.">
        <title>Complete genome sequence of Alkaliphilus metalliredigens strain QYMF, an alkaliphilic and metal-reducing bacterium isolated from borax-contaminated leachate ponds.</title>
        <authorList>
            <person name="Hwang C."/>
            <person name="Copeland A."/>
            <person name="Lucas S."/>
            <person name="Lapidus A."/>
            <person name="Barry K."/>
            <person name="Detter J.C."/>
            <person name="Glavina Del Rio T."/>
            <person name="Hammon N."/>
            <person name="Israni S."/>
            <person name="Dalin E."/>
            <person name="Tice H."/>
            <person name="Pitluck S."/>
            <person name="Chertkov O."/>
            <person name="Brettin T."/>
            <person name="Bruce D."/>
            <person name="Han C."/>
            <person name="Schmutz J."/>
            <person name="Larimer F."/>
            <person name="Land M.L."/>
            <person name="Hauser L."/>
            <person name="Kyrpides N."/>
            <person name="Mikhailova N."/>
            <person name="Ye Q."/>
            <person name="Zhou J."/>
            <person name="Richardson P."/>
            <person name="Fields M.W."/>
        </authorList>
    </citation>
    <scope>NUCLEOTIDE SEQUENCE [LARGE SCALE GENOMIC DNA]</scope>
    <source>
        <strain evidence="4">QYMF</strain>
    </source>
</reference>
<dbReference type="STRING" id="293826.Amet_1663"/>
<dbReference type="AlphaFoldDB" id="A6TNS2"/>
<dbReference type="GO" id="GO:0004519">
    <property type="term" value="F:endonuclease activity"/>
    <property type="evidence" value="ECO:0007669"/>
    <property type="project" value="UniProtKB-UniRule"/>
</dbReference>
<proteinExistence type="inferred from homology"/>
<evidence type="ECO:0000256" key="2">
    <source>
        <dbReference type="PIRNR" id="PIRNR029950"/>
    </source>
</evidence>
<keyword evidence="2" id="KW-0378">Hydrolase</keyword>
<dbReference type="KEGG" id="amt:Amet_1663"/>